<dbReference type="RefSeq" id="XP_022326002.1">
    <property type="nucleotide sequence ID" value="XM_022470294.1"/>
</dbReference>
<evidence type="ECO:0000313" key="2">
    <source>
        <dbReference type="Proteomes" id="UP000694844"/>
    </source>
</evidence>
<sequence>MYRQYLRQREAKMASGGKLKVLLILGSIRDGRQGLRVAKFMRRKLEERNFDVKFFDPLEMNLPLITQPVHFFGPERKGAPKVLVENEKHVKEADAYVIVSAEYNHNVPPSLTNLLDAFPCSDYSYKPSGLVCYSMGPYGGMRAAMALRAITGELGCLSVSNIFGIPTVQHAFDEEGNPQNDHMESGAKKMLDQLEWMAHAMKNHRDKAGTPS</sequence>
<dbReference type="GeneID" id="111125972"/>
<feature type="domain" description="NADPH-dependent FMN reductase-like" evidence="1">
    <location>
        <begin position="20"/>
        <end position="167"/>
    </location>
</feature>
<dbReference type="GO" id="GO:0016491">
    <property type="term" value="F:oxidoreductase activity"/>
    <property type="evidence" value="ECO:0007669"/>
    <property type="project" value="InterPro"/>
</dbReference>
<dbReference type="InterPro" id="IPR050712">
    <property type="entry name" value="NAD(P)H-dep_reductase"/>
</dbReference>
<evidence type="ECO:0000259" key="1">
    <source>
        <dbReference type="Pfam" id="PF03358"/>
    </source>
</evidence>
<evidence type="ECO:0000313" key="3">
    <source>
        <dbReference type="RefSeq" id="XP_022326002.1"/>
    </source>
</evidence>
<dbReference type="FunFam" id="3.40.50.360:FF:000078">
    <property type="entry name" value="Chromate reductase"/>
    <property type="match status" value="1"/>
</dbReference>
<reference evidence="3" key="2">
    <citation type="submission" date="2025-08" db="UniProtKB">
        <authorList>
            <consortium name="RefSeq"/>
        </authorList>
    </citation>
    <scope>IDENTIFICATION</scope>
    <source>
        <tissue evidence="3">Whole sample</tissue>
    </source>
</reference>
<dbReference type="SUPFAM" id="SSF52218">
    <property type="entry name" value="Flavoproteins"/>
    <property type="match status" value="1"/>
</dbReference>
<dbReference type="InterPro" id="IPR005025">
    <property type="entry name" value="FMN_Rdtase-like_dom"/>
</dbReference>
<organism evidence="2 3">
    <name type="scientific">Crassostrea virginica</name>
    <name type="common">Eastern oyster</name>
    <dbReference type="NCBI Taxonomy" id="6565"/>
    <lineage>
        <taxon>Eukaryota</taxon>
        <taxon>Metazoa</taxon>
        <taxon>Spiralia</taxon>
        <taxon>Lophotrochozoa</taxon>
        <taxon>Mollusca</taxon>
        <taxon>Bivalvia</taxon>
        <taxon>Autobranchia</taxon>
        <taxon>Pteriomorphia</taxon>
        <taxon>Ostreida</taxon>
        <taxon>Ostreoidea</taxon>
        <taxon>Ostreidae</taxon>
        <taxon>Crassostrea</taxon>
    </lineage>
</organism>
<dbReference type="Pfam" id="PF03358">
    <property type="entry name" value="FMN_red"/>
    <property type="match status" value="1"/>
</dbReference>
<dbReference type="AlphaFoldDB" id="A0A8B8DD19"/>
<name>A0A8B8DD19_CRAVI</name>
<dbReference type="GO" id="GO:0010181">
    <property type="term" value="F:FMN binding"/>
    <property type="evidence" value="ECO:0007669"/>
    <property type="project" value="TreeGrafter"/>
</dbReference>
<dbReference type="GO" id="GO:0005829">
    <property type="term" value="C:cytosol"/>
    <property type="evidence" value="ECO:0007669"/>
    <property type="project" value="TreeGrafter"/>
</dbReference>
<dbReference type="OrthoDB" id="68575at2759"/>
<dbReference type="InterPro" id="IPR029039">
    <property type="entry name" value="Flavoprotein-like_sf"/>
</dbReference>
<reference evidence="2" key="1">
    <citation type="submission" date="2024-06" db="UniProtKB">
        <authorList>
            <consortium name="RefSeq"/>
        </authorList>
    </citation>
    <scope>NUCLEOTIDE SEQUENCE [LARGE SCALE GENOMIC DNA]</scope>
</reference>
<dbReference type="Gene3D" id="3.40.50.360">
    <property type="match status" value="1"/>
</dbReference>
<dbReference type="KEGG" id="cvn:111125972"/>
<gene>
    <name evidence="3" type="primary">LOC111125972</name>
</gene>
<keyword evidence="2" id="KW-1185">Reference proteome</keyword>
<dbReference type="PANTHER" id="PTHR30543:SF21">
    <property type="entry name" value="NAD(P)H-DEPENDENT FMN REDUCTASE LOT6"/>
    <property type="match status" value="1"/>
</dbReference>
<dbReference type="Proteomes" id="UP000694844">
    <property type="component" value="Chromosome 1"/>
</dbReference>
<accession>A0A8B8DD19</accession>
<proteinExistence type="predicted"/>
<protein>
    <submittedName>
        <fullName evidence="3">Uncharacterized protein LOC111125972</fullName>
    </submittedName>
</protein>
<dbReference type="PANTHER" id="PTHR30543">
    <property type="entry name" value="CHROMATE REDUCTASE"/>
    <property type="match status" value="1"/>
</dbReference>